<feature type="region of interest" description="Disordered" evidence="1">
    <location>
        <begin position="1"/>
        <end position="22"/>
    </location>
</feature>
<evidence type="ECO:0000256" key="1">
    <source>
        <dbReference type="SAM" id="MobiDB-lite"/>
    </source>
</evidence>
<sequence>MDAEEGSPMPVDRGCTETGPDDALIAHEEGPLICIDSVGSQGSRASAQNGGGPSKTGEVTSLKLLAVGVSSMVIQQEVDGAGWTRACLVPGPIRDVPGERTAKGLKAKYGRSPVETCHWFVVRGLPTASRSSGMSTGGQPRMVRVAAAFLVVSPTRQEYTA</sequence>
<protein>
    <submittedName>
        <fullName evidence="2">Uncharacterized protein</fullName>
    </submittedName>
</protein>
<comment type="caution">
    <text evidence="2">The sequence shown here is derived from an EMBL/GenBank/DDBJ whole genome shotgun (WGS) entry which is preliminary data.</text>
</comment>
<dbReference type="AlphaFoldDB" id="A0A8H6KDF9"/>
<dbReference type="Proteomes" id="UP000639643">
    <property type="component" value="Unassembled WGS sequence"/>
</dbReference>
<reference evidence="2" key="1">
    <citation type="journal article" date="2020" name="Phytopathology">
        <title>Genome Sequence Resources of Colletotrichum truncatum, C. plurivorum, C. musicola, and C. sojae: Four Species Pathogenic to Soybean (Glycine max).</title>
        <authorList>
            <person name="Rogerio F."/>
            <person name="Boufleur T.R."/>
            <person name="Ciampi-Guillardi M."/>
            <person name="Sukno S.A."/>
            <person name="Thon M.R."/>
            <person name="Massola Junior N.S."/>
            <person name="Baroncelli R."/>
        </authorList>
    </citation>
    <scope>NUCLEOTIDE SEQUENCE</scope>
    <source>
        <strain evidence="2">LFN0074</strain>
    </source>
</reference>
<proteinExistence type="predicted"/>
<accession>A0A8H6KDF9</accession>
<gene>
    <name evidence="2" type="ORF">CMUS01_08313</name>
</gene>
<organism evidence="2 3">
    <name type="scientific">Colletotrichum musicola</name>
    <dbReference type="NCBI Taxonomy" id="2175873"/>
    <lineage>
        <taxon>Eukaryota</taxon>
        <taxon>Fungi</taxon>
        <taxon>Dikarya</taxon>
        <taxon>Ascomycota</taxon>
        <taxon>Pezizomycotina</taxon>
        <taxon>Sordariomycetes</taxon>
        <taxon>Hypocreomycetidae</taxon>
        <taxon>Glomerellales</taxon>
        <taxon>Glomerellaceae</taxon>
        <taxon>Colletotrichum</taxon>
        <taxon>Colletotrichum orchidearum species complex</taxon>
    </lineage>
</organism>
<evidence type="ECO:0000313" key="2">
    <source>
        <dbReference type="EMBL" id="KAF6829065.1"/>
    </source>
</evidence>
<name>A0A8H6KDF9_9PEZI</name>
<evidence type="ECO:0000313" key="3">
    <source>
        <dbReference type="Proteomes" id="UP000639643"/>
    </source>
</evidence>
<keyword evidence="3" id="KW-1185">Reference proteome</keyword>
<dbReference type="EMBL" id="WIGM01000320">
    <property type="protein sequence ID" value="KAF6829065.1"/>
    <property type="molecule type" value="Genomic_DNA"/>
</dbReference>